<dbReference type="InterPro" id="IPR023796">
    <property type="entry name" value="Serpin_dom"/>
</dbReference>
<sequence>MDKLMNSSRTNFLQRRYGVSLGRRYVLAATSVVLMSVLGYSQINGSTSAVAESPLPNTEAPPLTPMTKPEQKIVAANTKFGFKLFAEILKEQKEENIFISPSSIAMVLAMTYNGASGSTQKVMAHALELKGLNLQQINNGYAELKKLLVNPDEKVKLDIANSLWLNQGFKLSPEFLQRNQNFYQAEITNLNFKDPNSVKTVNRWVKENTQGKIDKILERINNDDVLFLINAIYFKGSWNKEFDRTKTQELPFTLASGKQKLHPMMSQSDEYKYYETEKFQSVSLPYGEDERISFYVFLPKENSSLQEFYQSLNASNWGKWMTQFKKRQGSIRLPRFKTEYDITLNKTLSALGMREAFTEKANFSEMGNNLAISEVKHKTFVEVNEEGTEAAATTSVGVVPLSAPIEKPFQMIVSRPFFYAIRDNKTGSLLFVGSIVEPNV</sequence>
<proteinExistence type="inferred from homology"/>
<dbReference type="PANTHER" id="PTHR11461:SF211">
    <property type="entry name" value="GH10112P-RELATED"/>
    <property type="match status" value="1"/>
</dbReference>
<comment type="similarity">
    <text evidence="1">Belongs to the serpin family.</text>
</comment>
<dbReference type="InterPro" id="IPR042185">
    <property type="entry name" value="Serpin_sf_2"/>
</dbReference>
<dbReference type="Gene3D" id="2.30.39.10">
    <property type="entry name" value="Alpha-1-antitrypsin, domain 1"/>
    <property type="match status" value="1"/>
</dbReference>
<comment type="caution">
    <text evidence="4">The sequence shown here is derived from an EMBL/GenBank/DDBJ whole genome shotgun (WGS) entry which is preliminary data.</text>
</comment>
<keyword evidence="2" id="KW-1133">Transmembrane helix</keyword>
<name>A0A0V7ZHK2_9CYAN</name>
<keyword evidence="6" id="KW-1185">Reference proteome</keyword>
<dbReference type="CDD" id="cd19588">
    <property type="entry name" value="serpin_miropin-like"/>
    <property type="match status" value="1"/>
</dbReference>
<dbReference type="InterPro" id="IPR036186">
    <property type="entry name" value="Serpin_sf"/>
</dbReference>
<feature type="transmembrane region" description="Helical" evidence="2">
    <location>
        <begin position="21"/>
        <end position="40"/>
    </location>
</feature>
<evidence type="ECO:0000256" key="1">
    <source>
        <dbReference type="RuleBase" id="RU000411"/>
    </source>
</evidence>
<dbReference type="EMBL" id="LMTZ01000129">
    <property type="protein sequence ID" value="KST64090.1"/>
    <property type="molecule type" value="Genomic_DNA"/>
</dbReference>
<dbReference type="GO" id="GO:0005615">
    <property type="term" value="C:extracellular space"/>
    <property type="evidence" value="ECO:0007669"/>
    <property type="project" value="InterPro"/>
</dbReference>
<gene>
    <name evidence="4" type="ORF">BC008_40070</name>
    <name evidence="5" type="ORF">BC008_41045</name>
</gene>
<feature type="domain" description="Serpin" evidence="3">
    <location>
        <begin position="82"/>
        <end position="438"/>
    </location>
</feature>
<protein>
    <submittedName>
        <fullName evidence="4">Proteinase inhibitor I4 serpin</fullName>
    </submittedName>
</protein>
<dbReference type="Pfam" id="PF00079">
    <property type="entry name" value="Serpin"/>
    <property type="match status" value="1"/>
</dbReference>
<dbReference type="AlphaFoldDB" id="A0A0V7ZHK2"/>
<dbReference type="PANTHER" id="PTHR11461">
    <property type="entry name" value="SERINE PROTEASE INHIBITOR, SERPIN"/>
    <property type="match status" value="1"/>
</dbReference>
<reference evidence="4 6" key="1">
    <citation type="journal article" date="2015" name="Genome Announc.">
        <title>Draft Genome of the Euendolithic (true boring) Cyanobacterium Mastigocoleus testarum strain BC008.</title>
        <authorList>
            <person name="Guida B.S."/>
            <person name="Garcia-Pichel F."/>
        </authorList>
    </citation>
    <scope>NUCLEOTIDE SEQUENCE [LARGE SCALE GENOMIC DNA]</scope>
    <source>
        <strain evidence="4 6">BC008</strain>
    </source>
</reference>
<organism evidence="4 6">
    <name type="scientific">Mastigocoleus testarum BC008</name>
    <dbReference type="NCBI Taxonomy" id="371196"/>
    <lineage>
        <taxon>Bacteria</taxon>
        <taxon>Bacillati</taxon>
        <taxon>Cyanobacteriota</taxon>
        <taxon>Cyanophyceae</taxon>
        <taxon>Nostocales</taxon>
        <taxon>Hapalosiphonaceae</taxon>
        <taxon>Mastigocoleus</taxon>
    </lineage>
</organism>
<evidence type="ECO:0000256" key="2">
    <source>
        <dbReference type="SAM" id="Phobius"/>
    </source>
</evidence>
<dbReference type="InterPro" id="IPR000215">
    <property type="entry name" value="Serpin_fam"/>
</dbReference>
<dbReference type="SMART" id="SM00093">
    <property type="entry name" value="SERPIN"/>
    <property type="match status" value="1"/>
</dbReference>
<evidence type="ECO:0000313" key="4">
    <source>
        <dbReference type="EMBL" id="KST64090.1"/>
    </source>
</evidence>
<keyword evidence="2" id="KW-0472">Membrane</keyword>
<accession>A0A0V7ZHK2</accession>
<evidence type="ECO:0000313" key="5">
    <source>
        <dbReference type="EMBL" id="KST64800.1"/>
    </source>
</evidence>
<dbReference type="Proteomes" id="UP000053372">
    <property type="component" value="Unassembled WGS sequence"/>
</dbReference>
<evidence type="ECO:0000259" key="3">
    <source>
        <dbReference type="SMART" id="SM00093"/>
    </source>
</evidence>
<dbReference type="FunFam" id="3.30.497.10:FF:000001">
    <property type="entry name" value="Serine protease inhibitor"/>
    <property type="match status" value="1"/>
</dbReference>
<dbReference type="GO" id="GO:0004867">
    <property type="term" value="F:serine-type endopeptidase inhibitor activity"/>
    <property type="evidence" value="ECO:0007669"/>
    <property type="project" value="InterPro"/>
</dbReference>
<dbReference type="Gene3D" id="3.30.497.10">
    <property type="entry name" value="Antithrombin, subunit I, domain 2"/>
    <property type="match status" value="1"/>
</dbReference>
<dbReference type="InterPro" id="IPR042178">
    <property type="entry name" value="Serpin_sf_1"/>
</dbReference>
<dbReference type="SUPFAM" id="SSF56574">
    <property type="entry name" value="Serpins"/>
    <property type="match status" value="1"/>
</dbReference>
<keyword evidence="2" id="KW-0812">Transmembrane</keyword>
<evidence type="ECO:0000313" key="6">
    <source>
        <dbReference type="Proteomes" id="UP000053372"/>
    </source>
</evidence>
<dbReference type="EMBL" id="LMTZ01000118">
    <property type="protein sequence ID" value="KST64800.1"/>
    <property type="molecule type" value="Genomic_DNA"/>
</dbReference>